<comment type="catalytic activity">
    <reaction evidence="7">
        <text>cytidine(1402) in 16S rRNA + S-adenosyl-L-methionine = N(4)-methylcytidine(1402) in 16S rRNA + S-adenosyl-L-homocysteine + H(+)</text>
        <dbReference type="Rhea" id="RHEA:42928"/>
        <dbReference type="Rhea" id="RHEA-COMP:10286"/>
        <dbReference type="Rhea" id="RHEA-COMP:10287"/>
        <dbReference type="ChEBI" id="CHEBI:15378"/>
        <dbReference type="ChEBI" id="CHEBI:57856"/>
        <dbReference type="ChEBI" id="CHEBI:59789"/>
        <dbReference type="ChEBI" id="CHEBI:74506"/>
        <dbReference type="ChEBI" id="CHEBI:82748"/>
        <dbReference type="EC" id="2.1.1.199"/>
    </reaction>
</comment>
<evidence type="ECO:0000256" key="5">
    <source>
        <dbReference type="ARBA" id="ARBA00022679"/>
    </source>
</evidence>
<sequence>MSTNERHVPVMLRRCLDLLAPALERPGATVVDCTLGLGGHSEALLSAFPGLRLIGLDRDPAALELARERLAPHGDRATLVHAVYDELPAVLARLGAPRVQGVLFDLGVSSMQLDEAGRGFAYARDAPLDMRMDQSRGVSAAEVLNTYPPGELVRLLRAYGEEKQAKRIVAAIVREREKEPFTTSARLVELIRAALPQAAKRTGGNPAKRTFQALRIEVNGELAVLERALPAAVAALALGGRIAVLSYHSLEDRLVKQVLAAGAAGTAPPGLPVVPERYQPRLRLLTRGAELPGEEEVAGNRRAAPARLRGAERIREES</sequence>
<organism evidence="9 10">
    <name type="scientific">Streptomyces carminius</name>
    <dbReference type="NCBI Taxonomy" id="2665496"/>
    <lineage>
        <taxon>Bacteria</taxon>
        <taxon>Bacillati</taxon>
        <taxon>Actinomycetota</taxon>
        <taxon>Actinomycetes</taxon>
        <taxon>Kitasatosporales</taxon>
        <taxon>Streptomycetaceae</taxon>
        <taxon>Streptomyces</taxon>
    </lineage>
</organism>
<dbReference type="InterPro" id="IPR029063">
    <property type="entry name" value="SAM-dependent_MTases_sf"/>
</dbReference>
<dbReference type="RefSeq" id="WP_100201368.1">
    <property type="nucleotide sequence ID" value="NZ_PGGW01000019.1"/>
</dbReference>
<evidence type="ECO:0000256" key="6">
    <source>
        <dbReference type="ARBA" id="ARBA00022691"/>
    </source>
</evidence>
<comment type="caution">
    <text evidence="9">The sequence shown here is derived from an EMBL/GenBank/DDBJ whole genome shotgun (WGS) entry which is preliminary data.</text>
</comment>
<comment type="similarity">
    <text evidence="1 7">Belongs to the methyltransferase superfamily. RsmH family.</text>
</comment>
<dbReference type="FunFam" id="1.10.150.170:FF:000001">
    <property type="entry name" value="Ribosomal RNA small subunit methyltransferase H"/>
    <property type="match status" value="1"/>
</dbReference>
<dbReference type="GO" id="GO:0071424">
    <property type="term" value="F:rRNA (cytosine-N4-)-methyltransferase activity"/>
    <property type="evidence" value="ECO:0007669"/>
    <property type="project" value="UniProtKB-UniRule"/>
</dbReference>
<keyword evidence="2 7" id="KW-0963">Cytoplasm</keyword>
<protein>
    <recommendedName>
        <fullName evidence="7">Ribosomal RNA small subunit methyltransferase H</fullName>
        <ecNumber evidence="7">2.1.1.199</ecNumber>
    </recommendedName>
    <alternativeName>
        <fullName evidence="7">16S rRNA m(4)C1402 methyltransferase</fullName>
    </alternativeName>
    <alternativeName>
        <fullName evidence="7">rRNA (cytosine-N(4)-)-methyltransferase RsmH</fullName>
    </alternativeName>
</protein>
<keyword evidence="10" id="KW-1185">Reference proteome</keyword>
<evidence type="ECO:0000313" key="10">
    <source>
        <dbReference type="Proteomes" id="UP000230407"/>
    </source>
</evidence>
<dbReference type="Gene3D" id="1.10.150.170">
    <property type="entry name" value="Putative methyltransferase TM0872, insert domain"/>
    <property type="match status" value="1"/>
</dbReference>
<keyword evidence="5 7" id="KW-0808">Transferase</keyword>
<evidence type="ECO:0000256" key="8">
    <source>
        <dbReference type="SAM" id="MobiDB-lite"/>
    </source>
</evidence>
<dbReference type="GO" id="GO:0070475">
    <property type="term" value="P:rRNA base methylation"/>
    <property type="evidence" value="ECO:0007669"/>
    <property type="project" value="UniProtKB-UniRule"/>
</dbReference>
<dbReference type="PANTHER" id="PTHR11265:SF0">
    <property type="entry name" value="12S RRNA N4-METHYLCYTIDINE METHYLTRANSFERASE"/>
    <property type="match status" value="1"/>
</dbReference>
<evidence type="ECO:0000256" key="2">
    <source>
        <dbReference type="ARBA" id="ARBA00022490"/>
    </source>
</evidence>
<feature type="binding site" evidence="7">
    <location>
        <position position="112"/>
    </location>
    <ligand>
        <name>S-adenosyl-L-methionine</name>
        <dbReference type="ChEBI" id="CHEBI:59789"/>
    </ligand>
</feature>
<dbReference type="PIRSF" id="PIRSF004486">
    <property type="entry name" value="MraW"/>
    <property type="match status" value="1"/>
</dbReference>
<dbReference type="SUPFAM" id="SSF53335">
    <property type="entry name" value="S-adenosyl-L-methionine-dependent methyltransferases"/>
    <property type="match status" value="1"/>
</dbReference>
<evidence type="ECO:0000256" key="3">
    <source>
        <dbReference type="ARBA" id="ARBA00022552"/>
    </source>
</evidence>
<dbReference type="AlphaFoldDB" id="A0A2M8M2V2"/>
<feature type="binding site" evidence="7">
    <location>
        <position position="84"/>
    </location>
    <ligand>
        <name>S-adenosyl-L-methionine</name>
        <dbReference type="ChEBI" id="CHEBI:59789"/>
    </ligand>
</feature>
<feature type="region of interest" description="Disordered" evidence="8">
    <location>
        <begin position="293"/>
        <end position="318"/>
    </location>
</feature>
<feature type="binding site" evidence="7">
    <location>
        <position position="105"/>
    </location>
    <ligand>
        <name>S-adenosyl-L-methionine</name>
        <dbReference type="ChEBI" id="CHEBI:59789"/>
    </ligand>
</feature>
<proteinExistence type="inferred from homology"/>
<dbReference type="Pfam" id="PF01795">
    <property type="entry name" value="Methyltransf_5"/>
    <property type="match status" value="1"/>
</dbReference>
<dbReference type="GO" id="GO:0005737">
    <property type="term" value="C:cytoplasm"/>
    <property type="evidence" value="ECO:0007669"/>
    <property type="project" value="UniProtKB-SubCell"/>
</dbReference>
<keyword evidence="6 7" id="KW-0949">S-adenosyl-L-methionine</keyword>
<dbReference type="EMBL" id="PGGW01000019">
    <property type="protein sequence ID" value="PJE98530.1"/>
    <property type="molecule type" value="Genomic_DNA"/>
</dbReference>
<dbReference type="Gene3D" id="3.40.50.150">
    <property type="entry name" value="Vaccinia Virus protein VP39"/>
    <property type="match status" value="1"/>
</dbReference>
<dbReference type="PANTHER" id="PTHR11265">
    <property type="entry name" value="S-ADENOSYL-METHYLTRANSFERASE MRAW"/>
    <property type="match status" value="1"/>
</dbReference>
<name>A0A2M8M2V2_9ACTN</name>
<evidence type="ECO:0000256" key="4">
    <source>
        <dbReference type="ARBA" id="ARBA00022603"/>
    </source>
</evidence>
<dbReference type="SUPFAM" id="SSF81799">
    <property type="entry name" value="Putative methyltransferase TM0872, insert domain"/>
    <property type="match status" value="1"/>
</dbReference>
<accession>A0A2M8M2V2</accession>
<comment type="subcellular location">
    <subcellularLocation>
        <location evidence="7">Cytoplasm</location>
    </subcellularLocation>
</comment>
<evidence type="ECO:0000256" key="1">
    <source>
        <dbReference type="ARBA" id="ARBA00010396"/>
    </source>
</evidence>
<dbReference type="NCBIfam" id="TIGR00006">
    <property type="entry name" value="16S rRNA (cytosine(1402)-N(4))-methyltransferase RsmH"/>
    <property type="match status" value="1"/>
</dbReference>
<evidence type="ECO:0000313" key="9">
    <source>
        <dbReference type="EMBL" id="PJE98530.1"/>
    </source>
</evidence>
<comment type="function">
    <text evidence="7">Specifically methylates the N4 position of cytidine in position 1402 (C1402) of 16S rRNA.</text>
</comment>
<dbReference type="InterPro" id="IPR002903">
    <property type="entry name" value="RsmH"/>
</dbReference>
<dbReference type="Proteomes" id="UP000230407">
    <property type="component" value="Unassembled WGS sequence"/>
</dbReference>
<dbReference type="HAMAP" id="MF_01007">
    <property type="entry name" value="16SrRNA_methyltr_H"/>
    <property type="match status" value="1"/>
</dbReference>
<feature type="compositionally biased region" description="Basic and acidic residues" evidence="8">
    <location>
        <begin position="309"/>
        <end position="318"/>
    </location>
</feature>
<reference evidence="9 10" key="1">
    <citation type="submission" date="2017-11" db="EMBL/GenBank/DDBJ databases">
        <title>Streptomyces carmine sp. nov., a novel actinomycete isolated from Sophora alopecuroides in Xinjiang, China.</title>
        <authorList>
            <person name="Wang Y."/>
            <person name="Luo X."/>
            <person name="Wan C."/>
            <person name="Zhang L."/>
        </authorList>
    </citation>
    <scope>NUCLEOTIDE SEQUENCE [LARGE SCALE GENOMIC DNA]</scope>
    <source>
        <strain evidence="9 10">TRM SA0054</strain>
    </source>
</reference>
<feature type="binding site" evidence="7">
    <location>
        <begin position="38"/>
        <end position="40"/>
    </location>
    <ligand>
        <name>S-adenosyl-L-methionine</name>
        <dbReference type="ChEBI" id="CHEBI:59789"/>
    </ligand>
</feature>
<keyword evidence="4 7" id="KW-0489">Methyltransferase</keyword>
<dbReference type="InterPro" id="IPR023397">
    <property type="entry name" value="SAM-dep_MeTrfase_MraW_recog"/>
</dbReference>
<evidence type="ECO:0000256" key="7">
    <source>
        <dbReference type="HAMAP-Rule" id="MF_01007"/>
    </source>
</evidence>
<feature type="binding site" evidence="7">
    <location>
        <position position="57"/>
    </location>
    <ligand>
        <name>S-adenosyl-L-methionine</name>
        <dbReference type="ChEBI" id="CHEBI:59789"/>
    </ligand>
</feature>
<keyword evidence="3 7" id="KW-0698">rRNA processing</keyword>
<dbReference type="EC" id="2.1.1.199" evidence="7"/>
<gene>
    <name evidence="7" type="primary">rsmH</name>
    <name evidence="9" type="ORF">CUT44_07490</name>
</gene>